<dbReference type="AlphaFoldDB" id="A0A9W9NJ68"/>
<gene>
    <name evidence="1" type="ORF">N7469_009852</name>
</gene>
<dbReference type="EMBL" id="JAPQKT010000009">
    <property type="protein sequence ID" value="KAJ5220965.1"/>
    <property type="molecule type" value="Genomic_DNA"/>
</dbReference>
<evidence type="ECO:0000313" key="2">
    <source>
        <dbReference type="Proteomes" id="UP001147733"/>
    </source>
</evidence>
<keyword evidence="2" id="KW-1185">Reference proteome</keyword>
<accession>A0A9W9NJ68</accession>
<evidence type="ECO:0000313" key="1">
    <source>
        <dbReference type="EMBL" id="KAJ5220965.1"/>
    </source>
</evidence>
<name>A0A9W9NJ68_PENCI</name>
<dbReference type="RefSeq" id="XP_056495888.1">
    <property type="nucleotide sequence ID" value="XM_056648757.1"/>
</dbReference>
<comment type="caution">
    <text evidence="1">The sequence shown here is derived from an EMBL/GenBank/DDBJ whole genome shotgun (WGS) entry which is preliminary data.</text>
</comment>
<proteinExistence type="predicted"/>
<reference evidence="1" key="1">
    <citation type="submission" date="2022-11" db="EMBL/GenBank/DDBJ databases">
        <authorList>
            <person name="Petersen C."/>
        </authorList>
    </citation>
    <scope>NUCLEOTIDE SEQUENCE</scope>
    <source>
        <strain evidence="1">IBT 23319</strain>
    </source>
</reference>
<reference evidence="1" key="2">
    <citation type="journal article" date="2023" name="IMA Fungus">
        <title>Comparative genomic study of the Penicillium genus elucidates a diverse pangenome and 15 lateral gene transfer events.</title>
        <authorList>
            <person name="Petersen C."/>
            <person name="Sorensen T."/>
            <person name="Nielsen M.R."/>
            <person name="Sondergaard T.E."/>
            <person name="Sorensen J.L."/>
            <person name="Fitzpatrick D.A."/>
            <person name="Frisvad J.C."/>
            <person name="Nielsen K.L."/>
        </authorList>
    </citation>
    <scope>NUCLEOTIDE SEQUENCE</scope>
    <source>
        <strain evidence="1">IBT 23319</strain>
    </source>
</reference>
<dbReference type="Proteomes" id="UP001147733">
    <property type="component" value="Unassembled WGS sequence"/>
</dbReference>
<sequence length="81" mass="9222">MGQDQDSGTIFISVSVIEEGFRSDLSFIIRNLFHGAQGGMWALRILCTVYDVLIFEFYREVRSKPMCPSPLLYAVVDELTK</sequence>
<dbReference type="GeneID" id="81387924"/>
<organism evidence="1 2">
    <name type="scientific">Penicillium citrinum</name>
    <dbReference type="NCBI Taxonomy" id="5077"/>
    <lineage>
        <taxon>Eukaryota</taxon>
        <taxon>Fungi</taxon>
        <taxon>Dikarya</taxon>
        <taxon>Ascomycota</taxon>
        <taxon>Pezizomycotina</taxon>
        <taxon>Eurotiomycetes</taxon>
        <taxon>Eurotiomycetidae</taxon>
        <taxon>Eurotiales</taxon>
        <taxon>Aspergillaceae</taxon>
        <taxon>Penicillium</taxon>
    </lineage>
</organism>
<protein>
    <submittedName>
        <fullName evidence="1">Uncharacterized protein</fullName>
    </submittedName>
</protein>